<feature type="compositionally biased region" description="Basic and acidic residues" evidence="1">
    <location>
        <begin position="447"/>
        <end position="456"/>
    </location>
</feature>
<protein>
    <submittedName>
        <fullName evidence="2">Uncharacterized protein</fullName>
    </submittedName>
</protein>
<evidence type="ECO:0000313" key="3">
    <source>
        <dbReference type="Proteomes" id="UP000293360"/>
    </source>
</evidence>
<dbReference type="EMBL" id="QJNU01000228">
    <property type="protein sequence ID" value="RYP04087.1"/>
    <property type="molecule type" value="Genomic_DNA"/>
</dbReference>
<dbReference type="STRING" id="155417.A0A4Q4TFA6"/>
<evidence type="ECO:0000313" key="2">
    <source>
        <dbReference type="EMBL" id="RYP04087.1"/>
    </source>
</evidence>
<feature type="compositionally biased region" description="Basic and acidic residues" evidence="1">
    <location>
        <begin position="465"/>
        <end position="475"/>
    </location>
</feature>
<organism evidence="2 3">
    <name type="scientific">Monosporascus ibericus</name>
    <dbReference type="NCBI Taxonomy" id="155417"/>
    <lineage>
        <taxon>Eukaryota</taxon>
        <taxon>Fungi</taxon>
        <taxon>Dikarya</taxon>
        <taxon>Ascomycota</taxon>
        <taxon>Pezizomycotina</taxon>
        <taxon>Sordariomycetes</taxon>
        <taxon>Xylariomycetidae</taxon>
        <taxon>Xylariales</taxon>
        <taxon>Xylariales incertae sedis</taxon>
        <taxon>Monosporascus</taxon>
    </lineage>
</organism>
<dbReference type="Proteomes" id="UP000293360">
    <property type="component" value="Unassembled WGS sequence"/>
</dbReference>
<keyword evidence="3" id="KW-1185">Reference proteome</keyword>
<name>A0A4Q4TFA6_9PEZI</name>
<dbReference type="OrthoDB" id="5307331at2759"/>
<gene>
    <name evidence="2" type="ORF">DL764_004681</name>
</gene>
<proteinExistence type="predicted"/>
<feature type="region of interest" description="Disordered" evidence="1">
    <location>
        <begin position="49"/>
        <end position="143"/>
    </location>
</feature>
<feature type="region of interest" description="Disordered" evidence="1">
    <location>
        <begin position="694"/>
        <end position="749"/>
    </location>
</feature>
<feature type="compositionally biased region" description="Low complexity" evidence="1">
    <location>
        <begin position="77"/>
        <end position="88"/>
    </location>
</feature>
<sequence>MAYEGYQKGVAYDGHMNFDTSAYQDNQELAAIPTQVYSATAPSGGLVFPSSIPLTPGPHNPYTESATDNSRQSNRESFASNSDSAAAAKTGRPKQPSVADIDPLHGSPLAKSEDMSGPTGQGRPQFSPMAAPGTPSSSSTLTTQPWIWHRPVLERMSLNLKKVGLLKRVTRKKHGRAEDPQKYYGPPIGQPKAWGPVTMKTNRPIFEYTREGTLLPDRQYTISELKQFLYARPLKNAKEEWVDREYSHTVRHVPDRIRQGLTGWISWPPAQCAYRFPHPPDCLFENCPIRRIRVGVPIVVLDEHKNDEGLEIDPFHNAGYVHLYCLERNFDLVKLLQDLDLRLDERRFKHEEANFFSLTKDVGAELLQAYQRWWAREYPRYVAARAEGKSRARKPYEDVSLGAALLKCKYYCESNARERNRVIRDGSDWTRHWGDLHLLHKLTEQKRNDRKLKQAEEPETESEPEDKGAGPEARCRVRNASSQTSLSIDPLARARQNQAVHGARNVQYGQHLPAAAVRGMDGLRLPQAYPVQGYHGPSHYHCPLPASVETMQWTTPPHQPVYPSVGQQVPQQPVALQSRKRAMEYGQLEDVNTERYMVPLTEGRPVKKVRLQCAIPVSAPVQPLDQMHVPQAQSPSTMAAVAEFLATNQEGTGDEVFDYNANDVPSGDLRDFDFGFHPILPLEQTATLVANQHHADDGAEPAWTEVEEVPPQADGKSSPSVQGKQQETAVDPSEEPPAQEEVHVEPASEWAVDQILELDSSSGAQQVLDDNNIWGPRNLFRKPIEESPARPLNIGLSKR</sequence>
<feature type="compositionally biased region" description="Polar residues" evidence="1">
    <location>
        <begin position="62"/>
        <end position="76"/>
    </location>
</feature>
<feature type="region of interest" description="Disordered" evidence="1">
    <location>
        <begin position="447"/>
        <end position="485"/>
    </location>
</feature>
<feature type="compositionally biased region" description="Polar residues" evidence="1">
    <location>
        <begin position="715"/>
        <end position="728"/>
    </location>
</feature>
<dbReference type="AlphaFoldDB" id="A0A4Q4TFA6"/>
<feature type="region of interest" description="Disordered" evidence="1">
    <location>
        <begin position="761"/>
        <end position="799"/>
    </location>
</feature>
<evidence type="ECO:0000256" key="1">
    <source>
        <dbReference type="SAM" id="MobiDB-lite"/>
    </source>
</evidence>
<comment type="caution">
    <text evidence="2">The sequence shown here is derived from an EMBL/GenBank/DDBJ whole genome shotgun (WGS) entry which is preliminary data.</text>
</comment>
<feature type="compositionally biased region" description="Low complexity" evidence="1">
    <location>
        <begin position="127"/>
        <end position="143"/>
    </location>
</feature>
<accession>A0A4Q4TFA6</accession>
<reference evidence="2 3" key="1">
    <citation type="submission" date="2018-06" db="EMBL/GenBank/DDBJ databases">
        <title>Complete Genomes of Monosporascus.</title>
        <authorList>
            <person name="Robinson A.J."/>
            <person name="Natvig D.O."/>
        </authorList>
    </citation>
    <scope>NUCLEOTIDE SEQUENCE [LARGE SCALE GENOMIC DNA]</scope>
    <source>
        <strain evidence="2 3">CBS 110550</strain>
    </source>
</reference>